<gene>
    <name evidence="4" type="ORF">EXE58_01500</name>
</gene>
<dbReference type="Proteomes" id="UP000294853">
    <property type="component" value="Chromosome"/>
</dbReference>
<dbReference type="RefSeq" id="WP_135266247.1">
    <property type="nucleotide sequence ID" value="NZ_CP038436.1"/>
</dbReference>
<name>A0A4P7IB55_9ACTN</name>
<feature type="transmembrane region" description="Helical" evidence="2">
    <location>
        <begin position="305"/>
        <end position="324"/>
    </location>
</feature>
<feature type="signal peptide" evidence="3">
    <location>
        <begin position="1"/>
        <end position="27"/>
    </location>
</feature>
<reference evidence="4 5" key="1">
    <citation type="submission" date="2019-03" db="EMBL/GenBank/DDBJ databases">
        <title>Three New Species of Nocardioides, Nocardioides euryhalodurans sp. nov., Nocardioides seonyuensis sp. nov. and Nocardioides eburneoflavus sp. nov. Iolated from Soil.</title>
        <authorList>
            <person name="Roh S.G."/>
            <person name="Lee C."/>
            <person name="Kim M.-K."/>
            <person name="Kim S.B."/>
        </authorList>
    </citation>
    <scope>NUCLEOTIDE SEQUENCE [LARGE SCALE GENOMIC DNA]</scope>
    <source>
        <strain evidence="4 5">MMS17-SY207-3</strain>
    </source>
</reference>
<sequence length="331" mass="31988">MRVLRALAATALAAGGAVMVAPAPAGAATCSGDGVSVVVDYRELGGTTVTACAPDGAGKSAAAIFAEAGVQVSYASRQPGFVCRVNGVPTSDPCVNTSPTDAFWGLWWSDGARPWTYSSSGVGSLTVPAGGSIGWSWQQDREAGGAVPPGVAAPTAPTSSPSPSATSTTSPAPAPSPTSTSSSTASPTRSPGPTSSPTPKAGGGTKPGTGRGDRGDAATEEDAADEAGAAPEEEASATPTSAPSTRGAGRAKKEERRDSGASEAGAKTAAEPTASAVTPSGDATTEPAGAAGTGSADEPTRIPAALTWGVVALLGAAALGSAVVSRRRRGA</sequence>
<keyword evidence="2" id="KW-0472">Membrane</keyword>
<feature type="compositionally biased region" description="Gly residues" evidence="1">
    <location>
        <begin position="201"/>
        <end position="210"/>
    </location>
</feature>
<feature type="compositionally biased region" description="Low complexity" evidence="1">
    <location>
        <begin position="236"/>
        <end position="248"/>
    </location>
</feature>
<evidence type="ECO:0000313" key="4">
    <source>
        <dbReference type="EMBL" id="QBX54274.1"/>
    </source>
</evidence>
<keyword evidence="2" id="KW-1133">Transmembrane helix</keyword>
<organism evidence="4 5">
    <name type="scientific">Nocardioides seonyuensis</name>
    <dbReference type="NCBI Taxonomy" id="2518371"/>
    <lineage>
        <taxon>Bacteria</taxon>
        <taxon>Bacillati</taxon>
        <taxon>Actinomycetota</taxon>
        <taxon>Actinomycetes</taxon>
        <taxon>Propionibacteriales</taxon>
        <taxon>Nocardioidaceae</taxon>
        <taxon>Nocardioides</taxon>
    </lineage>
</organism>
<dbReference type="KEGG" id="nsn:EXE58_01500"/>
<accession>A0A4P7IB55</accession>
<keyword evidence="3" id="KW-0732">Signal</keyword>
<dbReference type="AlphaFoldDB" id="A0A4P7IB55"/>
<feature type="compositionally biased region" description="Low complexity" evidence="1">
    <location>
        <begin position="283"/>
        <end position="296"/>
    </location>
</feature>
<feature type="compositionally biased region" description="Low complexity" evidence="1">
    <location>
        <begin position="144"/>
        <end position="200"/>
    </location>
</feature>
<protein>
    <recommendedName>
        <fullName evidence="6">DUF4430 domain-containing protein</fullName>
    </recommendedName>
</protein>
<feature type="chain" id="PRO_5020994692" description="DUF4430 domain-containing protein" evidence="3">
    <location>
        <begin position="28"/>
        <end position="331"/>
    </location>
</feature>
<keyword evidence="2" id="KW-0812">Transmembrane</keyword>
<evidence type="ECO:0000256" key="1">
    <source>
        <dbReference type="SAM" id="MobiDB-lite"/>
    </source>
</evidence>
<evidence type="ECO:0008006" key="6">
    <source>
        <dbReference type="Google" id="ProtNLM"/>
    </source>
</evidence>
<feature type="region of interest" description="Disordered" evidence="1">
    <location>
        <begin position="133"/>
        <end position="300"/>
    </location>
</feature>
<evidence type="ECO:0000313" key="5">
    <source>
        <dbReference type="Proteomes" id="UP000294853"/>
    </source>
</evidence>
<feature type="compositionally biased region" description="Acidic residues" evidence="1">
    <location>
        <begin position="218"/>
        <end position="235"/>
    </location>
</feature>
<evidence type="ECO:0000256" key="2">
    <source>
        <dbReference type="SAM" id="Phobius"/>
    </source>
</evidence>
<evidence type="ECO:0000256" key="3">
    <source>
        <dbReference type="SAM" id="SignalP"/>
    </source>
</evidence>
<dbReference type="OrthoDB" id="4401005at2"/>
<dbReference type="EMBL" id="CP038436">
    <property type="protein sequence ID" value="QBX54274.1"/>
    <property type="molecule type" value="Genomic_DNA"/>
</dbReference>
<proteinExistence type="predicted"/>
<feature type="compositionally biased region" description="Basic and acidic residues" evidence="1">
    <location>
        <begin position="251"/>
        <end position="260"/>
    </location>
</feature>
<keyword evidence="5" id="KW-1185">Reference proteome</keyword>